<accession>C7NHB8</accession>
<dbReference type="Proteomes" id="UP000006666">
    <property type="component" value="Chromosome"/>
</dbReference>
<dbReference type="AlphaFoldDB" id="C7NHB8"/>
<gene>
    <name evidence="2" type="ordered locus">Ksed_12430</name>
</gene>
<dbReference type="InterPro" id="IPR016181">
    <property type="entry name" value="Acyl_CoA_acyltransferase"/>
</dbReference>
<dbReference type="Pfam" id="PF08445">
    <property type="entry name" value="FR47"/>
    <property type="match status" value="1"/>
</dbReference>
<sequence length="270" mass="28909">MQILPDHAAVASALPDDPYVRWGVPPTLPAPAIEHEGAVATLRVRHRLGQVRRSAFLLGDGAGMPALVEHVLGTGVLRQWGASGISVPAEHGHLLDAHGIEPGGRWDWMWVTTPVASSPRTTSPERLGLDAVISLDDTRDAPEIAELSQRWSPTAEGEPGSGYSTSWRGVRAGALEGRPHQGELVAVGASQPFTDEVPHLAGIVTRGDLRGQGLGRLVTESLTLTEVQRSGVCTLGMYSDNDAARRLYHSIGYATAYAWDSRRWEDPTAG</sequence>
<dbReference type="SUPFAM" id="SSF55729">
    <property type="entry name" value="Acyl-CoA N-acyltransferases (Nat)"/>
    <property type="match status" value="1"/>
</dbReference>
<protein>
    <submittedName>
        <fullName evidence="2">Acetyltransferase (GNAT) family protein</fullName>
    </submittedName>
</protein>
<dbReference type="HOGENOM" id="CLU_090621_0_0_11"/>
<dbReference type="InterPro" id="IPR013653">
    <property type="entry name" value="GCN5-like_dom"/>
</dbReference>
<dbReference type="RefSeq" id="WP_015779220.1">
    <property type="nucleotide sequence ID" value="NC_013169.1"/>
</dbReference>
<name>C7NHB8_KYTSD</name>
<dbReference type="EMBL" id="CP001686">
    <property type="protein sequence ID" value="ACV06275.1"/>
    <property type="molecule type" value="Genomic_DNA"/>
</dbReference>
<feature type="domain" description="N-acetyltransferase" evidence="1">
    <location>
        <begin position="131"/>
        <end position="270"/>
    </location>
</feature>
<dbReference type="Gene3D" id="3.40.630.30">
    <property type="match status" value="1"/>
</dbReference>
<dbReference type="PROSITE" id="PS51186">
    <property type="entry name" value="GNAT"/>
    <property type="match status" value="1"/>
</dbReference>
<proteinExistence type="predicted"/>
<organism evidence="2 3">
    <name type="scientific">Kytococcus sedentarius (strain ATCC 14392 / DSM 20547 / JCM 11482 / CCUG 33030 / NBRC 15357 / NCTC 11040 / CCM 314 / 541)</name>
    <name type="common">Micrococcus sedentarius</name>
    <dbReference type="NCBI Taxonomy" id="478801"/>
    <lineage>
        <taxon>Bacteria</taxon>
        <taxon>Bacillati</taxon>
        <taxon>Actinomycetota</taxon>
        <taxon>Actinomycetes</taxon>
        <taxon>Micrococcales</taxon>
        <taxon>Kytococcaceae</taxon>
        <taxon>Kytococcus</taxon>
    </lineage>
</organism>
<keyword evidence="3" id="KW-1185">Reference proteome</keyword>
<reference evidence="2 3" key="1">
    <citation type="journal article" date="2009" name="Stand. Genomic Sci.">
        <title>Complete genome sequence of Kytococcus sedentarius type strain (541).</title>
        <authorList>
            <person name="Sims D."/>
            <person name="Brettin T."/>
            <person name="Detter J.C."/>
            <person name="Han C."/>
            <person name="Lapidus A."/>
            <person name="Copeland A."/>
            <person name="Glavina Del Rio T."/>
            <person name="Nolan M."/>
            <person name="Chen F."/>
            <person name="Lucas S."/>
            <person name="Tice H."/>
            <person name="Cheng J.F."/>
            <person name="Bruce D."/>
            <person name="Goodwin L."/>
            <person name="Pitluck S."/>
            <person name="Ovchinnikova G."/>
            <person name="Pati A."/>
            <person name="Ivanova N."/>
            <person name="Mavrommatis K."/>
            <person name="Chen A."/>
            <person name="Palaniappan K."/>
            <person name="D'haeseleer P."/>
            <person name="Chain P."/>
            <person name="Bristow J."/>
            <person name="Eisen J.A."/>
            <person name="Markowitz V."/>
            <person name="Hugenholtz P."/>
            <person name="Schneider S."/>
            <person name="Goker M."/>
            <person name="Pukall R."/>
            <person name="Kyrpides N.C."/>
            <person name="Klenk H.P."/>
        </authorList>
    </citation>
    <scope>NUCLEOTIDE SEQUENCE [LARGE SCALE GENOMIC DNA]</scope>
    <source>
        <strain evidence="3">ATCC 14392 / DSM 20547 / JCM 11482 / CCUG 33030 / NBRC 15357 / NCTC 11040 / CCM 314 / 541</strain>
    </source>
</reference>
<evidence type="ECO:0000313" key="2">
    <source>
        <dbReference type="EMBL" id="ACV06275.1"/>
    </source>
</evidence>
<dbReference type="InterPro" id="IPR000182">
    <property type="entry name" value="GNAT_dom"/>
</dbReference>
<evidence type="ECO:0000313" key="3">
    <source>
        <dbReference type="Proteomes" id="UP000006666"/>
    </source>
</evidence>
<dbReference type="KEGG" id="kse:Ksed_12430"/>
<dbReference type="STRING" id="478801.Ksed_12430"/>
<dbReference type="GO" id="GO:0016747">
    <property type="term" value="F:acyltransferase activity, transferring groups other than amino-acyl groups"/>
    <property type="evidence" value="ECO:0007669"/>
    <property type="project" value="InterPro"/>
</dbReference>
<evidence type="ECO:0000259" key="1">
    <source>
        <dbReference type="PROSITE" id="PS51186"/>
    </source>
</evidence>
<dbReference type="eggNOG" id="COG0456">
    <property type="taxonomic scope" value="Bacteria"/>
</dbReference>